<dbReference type="SUPFAM" id="SSF103473">
    <property type="entry name" value="MFS general substrate transporter"/>
    <property type="match status" value="1"/>
</dbReference>
<keyword evidence="5 7" id="KW-1133">Transmembrane helix</keyword>
<dbReference type="GO" id="GO:0005886">
    <property type="term" value="C:plasma membrane"/>
    <property type="evidence" value="ECO:0007669"/>
    <property type="project" value="UniProtKB-SubCell"/>
</dbReference>
<feature type="transmembrane region" description="Helical" evidence="7">
    <location>
        <begin position="171"/>
        <end position="189"/>
    </location>
</feature>
<feature type="transmembrane region" description="Helical" evidence="7">
    <location>
        <begin position="143"/>
        <end position="165"/>
    </location>
</feature>
<name>A0A8J4HB05_9PROT</name>
<feature type="transmembrane region" description="Helical" evidence="7">
    <location>
        <begin position="228"/>
        <end position="246"/>
    </location>
</feature>
<evidence type="ECO:0000259" key="8">
    <source>
        <dbReference type="PROSITE" id="PS50850"/>
    </source>
</evidence>
<feature type="transmembrane region" description="Helical" evidence="7">
    <location>
        <begin position="327"/>
        <end position="347"/>
    </location>
</feature>
<evidence type="ECO:0000256" key="2">
    <source>
        <dbReference type="ARBA" id="ARBA00022448"/>
    </source>
</evidence>
<dbReference type="Pfam" id="PF07690">
    <property type="entry name" value="MFS_1"/>
    <property type="match status" value="1"/>
</dbReference>
<keyword evidence="6 7" id="KW-0472">Membrane</keyword>
<evidence type="ECO:0000313" key="9">
    <source>
        <dbReference type="EMBL" id="HGC42190.1"/>
    </source>
</evidence>
<dbReference type="Gene3D" id="1.20.1720.10">
    <property type="entry name" value="Multidrug resistance protein D"/>
    <property type="match status" value="1"/>
</dbReference>
<feature type="transmembrane region" description="Helical" evidence="7">
    <location>
        <begin position="303"/>
        <end position="320"/>
    </location>
</feature>
<dbReference type="PANTHER" id="PTHR42718">
    <property type="entry name" value="MAJOR FACILITATOR SUPERFAMILY MULTIDRUG TRANSPORTER MFSC"/>
    <property type="match status" value="1"/>
</dbReference>
<evidence type="ECO:0000256" key="7">
    <source>
        <dbReference type="SAM" id="Phobius"/>
    </source>
</evidence>
<sequence length="455" mass="46924">MESADGLPPPQRTWGALTIWLGLTLAVMDGAIANVALPTIARDVNADPASAVWVVNAYQLAVTVTLLPLAALGERRGYRRVYWAGLGVFTLASLACALSHTLPMLTLARVLQGFGAAGIMSVNGALVRFIYPRRLIGRGLGLNAMVASTSAAIGPTVAAGILSIAPWQWLFAVNVPLGLVALAVAARALPKTPHSEQKFDFSSATLNALTFGLLIIGIDGLGHGAADLVVGAELAGALGFGAWLVVRQLAQTAPMLPVDLLRIPLFALSVATSIAAFAGQSLAFVSLPFLFENTLRWGEVRTGLLMTPWPVAVAVVAPFAGRLADRYAAGTLGGIGLAMMAAGLALLTFLPPEPGPADVVWRMMLCGAGFGFFNSPNNRAMLTAAPRERSGGASGMLATARLLGQTMGAALVALTFAISPARGPQLALALATLAAGLAALASLSRLTPMARAEPR</sequence>
<dbReference type="InterPro" id="IPR020846">
    <property type="entry name" value="MFS_dom"/>
</dbReference>
<proteinExistence type="predicted"/>
<feature type="transmembrane region" description="Helical" evidence="7">
    <location>
        <begin position="359"/>
        <end position="377"/>
    </location>
</feature>
<accession>A0A8J4HB05</accession>
<feature type="transmembrane region" description="Helical" evidence="7">
    <location>
        <begin position="201"/>
        <end position="222"/>
    </location>
</feature>
<feature type="domain" description="Major facilitator superfamily (MFS) profile" evidence="8">
    <location>
        <begin position="15"/>
        <end position="453"/>
    </location>
</feature>
<protein>
    <submittedName>
        <fullName evidence="9">MFS transporter</fullName>
    </submittedName>
</protein>
<evidence type="ECO:0000256" key="6">
    <source>
        <dbReference type="ARBA" id="ARBA00023136"/>
    </source>
</evidence>
<keyword evidence="4 7" id="KW-0812">Transmembrane</keyword>
<dbReference type="PANTHER" id="PTHR42718:SF46">
    <property type="entry name" value="BLR6921 PROTEIN"/>
    <property type="match status" value="1"/>
</dbReference>
<feature type="transmembrane region" description="Helical" evidence="7">
    <location>
        <begin position="12"/>
        <end position="37"/>
    </location>
</feature>
<evidence type="ECO:0000256" key="4">
    <source>
        <dbReference type="ARBA" id="ARBA00022692"/>
    </source>
</evidence>
<feature type="transmembrane region" description="Helical" evidence="7">
    <location>
        <begin position="425"/>
        <end position="446"/>
    </location>
</feature>
<organism evidence="9">
    <name type="scientific">Acidicaldus sp</name>
    <dbReference type="NCBI Taxonomy" id="1872105"/>
    <lineage>
        <taxon>Bacteria</taxon>
        <taxon>Pseudomonadati</taxon>
        <taxon>Pseudomonadota</taxon>
        <taxon>Alphaproteobacteria</taxon>
        <taxon>Acetobacterales</taxon>
        <taxon>Acetobacteraceae</taxon>
        <taxon>Acidicaldus</taxon>
    </lineage>
</organism>
<dbReference type="EMBL" id="DTQM01000060">
    <property type="protein sequence ID" value="HGC42190.1"/>
    <property type="molecule type" value="Genomic_DNA"/>
</dbReference>
<evidence type="ECO:0000256" key="3">
    <source>
        <dbReference type="ARBA" id="ARBA00022475"/>
    </source>
</evidence>
<dbReference type="AlphaFoldDB" id="A0A8J4HB05"/>
<keyword evidence="3" id="KW-1003">Cell membrane</keyword>
<comment type="caution">
    <text evidence="9">The sequence shown here is derived from an EMBL/GenBank/DDBJ whole genome shotgun (WGS) entry which is preliminary data.</text>
</comment>
<evidence type="ECO:0000256" key="1">
    <source>
        <dbReference type="ARBA" id="ARBA00004651"/>
    </source>
</evidence>
<keyword evidence="2" id="KW-0813">Transport</keyword>
<comment type="subcellular location">
    <subcellularLocation>
        <location evidence="1">Cell membrane</location>
        <topology evidence="1">Multi-pass membrane protein</topology>
    </subcellularLocation>
</comment>
<evidence type="ECO:0000256" key="5">
    <source>
        <dbReference type="ARBA" id="ARBA00022989"/>
    </source>
</evidence>
<dbReference type="GO" id="GO:0022857">
    <property type="term" value="F:transmembrane transporter activity"/>
    <property type="evidence" value="ECO:0007669"/>
    <property type="project" value="InterPro"/>
</dbReference>
<feature type="transmembrane region" description="Helical" evidence="7">
    <location>
        <begin position="398"/>
        <end position="419"/>
    </location>
</feature>
<feature type="transmembrane region" description="Helical" evidence="7">
    <location>
        <begin position="49"/>
        <end position="69"/>
    </location>
</feature>
<gene>
    <name evidence="9" type="ORF">ENY07_03060</name>
</gene>
<dbReference type="FunFam" id="1.20.1720.10:FF:000011">
    <property type="entry name" value="Transporter, major facilitator family"/>
    <property type="match status" value="1"/>
</dbReference>
<feature type="transmembrane region" description="Helical" evidence="7">
    <location>
        <begin position="81"/>
        <end position="102"/>
    </location>
</feature>
<reference evidence="9" key="1">
    <citation type="journal article" date="2020" name="mSystems">
        <title>Genome- and Community-Level Interaction Insights into Carbon Utilization and Element Cycling Functions of Hydrothermarchaeota in Hydrothermal Sediment.</title>
        <authorList>
            <person name="Zhou Z."/>
            <person name="Liu Y."/>
            <person name="Xu W."/>
            <person name="Pan J."/>
            <person name="Luo Z.H."/>
            <person name="Li M."/>
        </authorList>
    </citation>
    <scope>NUCLEOTIDE SEQUENCE</scope>
    <source>
        <strain evidence="9">SpSt-997</strain>
    </source>
</reference>
<dbReference type="CDD" id="cd17321">
    <property type="entry name" value="MFS_MMR_MDR_like"/>
    <property type="match status" value="1"/>
</dbReference>
<dbReference type="Gene3D" id="1.20.1250.20">
    <property type="entry name" value="MFS general substrate transporter like domains"/>
    <property type="match status" value="1"/>
</dbReference>
<feature type="transmembrane region" description="Helical" evidence="7">
    <location>
        <begin position="114"/>
        <end position="131"/>
    </location>
</feature>
<feature type="transmembrane region" description="Helical" evidence="7">
    <location>
        <begin position="266"/>
        <end position="291"/>
    </location>
</feature>
<dbReference type="InterPro" id="IPR036259">
    <property type="entry name" value="MFS_trans_sf"/>
</dbReference>
<dbReference type="InterPro" id="IPR011701">
    <property type="entry name" value="MFS"/>
</dbReference>
<dbReference type="PROSITE" id="PS50850">
    <property type="entry name" value="MFS"/>
    <property type="match status" value="1"/>
</dbReference>